<evidence type="ECO:0000256" key="7">
    <source>
        <dbReference type="ARBA" id="ARBA00023136"/>
    </source>
</evidence>
<organism evidence="12 13">
    <name type="scientific">Novosphingobium endophyticum</name>
    <dbReference type="NCBI Taxonomy" id="1955250"/>
    <lineage>
        <taxon>Bacteria</taxon>
        <taxon>Pseudomonadati</taxon>
        <taxon>Pseudomonadota</taxon>
        <taxon>Alphaproteobacteria</taxon>
        <taxon>Sphingomonadales</taxon>
        <taxon>Sphingomonadaceae</taxon>
        <taxon>Novosphingobium</taxon>
    </lineage>
</organism>
<evidence type="ECO:0000256" key="2">
    <source>
        <dbReference type="ARBA" id="ARBA00009749"/>
    </source>
</evidence>
<proteinExistence type="inferred from homology"/>
<evidence type="ECO:0000259" key="11">
    <source>
        <dbReference type="PROSITE" id="PS51371"/>
    </source>
</evidence>
<dbReference type="SUPFAM" id="SSF54631">
    <property type="entry name" value="CBS-domain pair"/>
    <property type="match status" value="1"/>
</dbReference>
<dbReference type="InterPro" id="IPR038076">
    <property type="entry name" value="MgtE_N_sf"/>
</dbReference>
<keyword evidence="7 9" id="KW-0472">Membrane</keyword>
<feature type="transmembrane region" description="Helical" evidence="9">
    <location>
        <begin position="420"/>
        <end position="444"/>
    </location>
</feature>
<keyword evidence="4 9" id="KW-0812">Transmembrane</keyword>
<dbReference type="InterPro" id="IPR006669">
    <property type="entry name" value="MgtE_transporter"/>
</dbReference>
<reference evidence="12" key="1">
    <citation type="journal article" date="2014" name="Int. J. Syst. Evol. Microbiol.">
        <title>Complete genome sequence of Corynebacterium casei LMG S-19264T (=DSM 44701T), isolated from a smear-ripened cheese.</title>
        <authorList>
            <consortium name="US DOE Joint Genome Institute (JGI-PGF)"/>
            <person name="Walter F."/>
            <person name="Albersmeier A."/>
            <person name="Kalinowski J."/>
            <person name="Ruckert C."/>
        </authorList>
    </citation>
    <scope>NUCLEOTIDE SEQUENCE</scope>
    <source>
        <strain evidence="12">CGMCC 1.15095</strain>
    </source>
</reference>
<comment type="subunit">
    <text evidence="9">Homodimer.</text>
</comment>
<dbReference type="NCBIfam" id="TIGR00400">
    <property type="entry name" value="mgtE"/>
    <property type="match status" value="1"/>
</dbReference>
<dbReference type="SUPFAM" id="SSF158791">
    <property type="entry name" value="MgtE N-terminal domain-like"/>
    <property type="match status" value="1"/>
</dbReference>
<comment type="caution">
    <text evidence="12">The sequence shown here is derived from an EMBL/GenBank/DDBJ whole genome shotgun (WGS) entry which is preliminary data.</text>
</comment>
<keyword evidence="3 9" id="KW-0813">Transport</keyword>
<dbReference type="Gene3D" id="3.10.580.10">
    <property type="entry name" value="CBS-domain"/>
    <property type="match status" value="1"/>
</dbReference>
<dbReference type="GO" id="GO:0046872">
    <property type="term" value="F:metal ion binding"/>
    <property type="evidence" value="ECO:0007669"/>
    <property type="project" value="UniProtKB-KW"/>
</dbReference>
<dbReference type="Gene3D" id="1.25.60.10">
    <property type="entry name" value="MgtE N-terminal domain-like"/>
    <property type="match status" value="1"/>
</dbReference>
<keyword evidence="6 9" id="KW-1133">Transmembrane helix</keyword>
<evidence type="ECO:0000313" key="13">
    <source>
        <dbReference type="Proteomes" id="UP000608154"/>
    </source>
</evidence>
<dbReference type="RefSeq" id="WP_188772614.1">
    <property type="nucleotide sequence ID" value="NZ_BMHK01000029.1"/>
</dbReference>
<dbReference type="GO" id="GO:0015095">
    <property type="term" value="F:magnesium ion transmembrane transporter activity"/>
    <property type="evidence" value="ECO:0007669"/>
    <property type="project" value="UniProtKB-UniRule"/>
</dbReference>
<evidence type="ECO:0000313" key="12">
    <source>
        <dbReference type="EMBL" id="GGC11215.1"/>
    </source>
</evidence>
<feature type="transmembrane region" description="Helical" evidence="9">
    <location>
        <begin position="456"/>
        <end position="480"/>
    </location>
</feature>
<keyword evidence="5 9" id="KW-0460">Magnesium</keyword>
<feature type="region of interest" description="Disordered" evidence="10">
    <location>
        <begin position="1"/>
        <end position="38"/>
    </location>
</feature>
<dbReference type="InterPro" id="IPR006667">
    <property type="entry name" value="SLC41_membr_dom"/>
</dbReference>
<evidence type="ECO:0000256" key="5">
    <source>
        <dbReference type="ARBA" id="ARBA00022842"/>
    </source>
</evidence>
<dbReference type="Pfam" id="PF00571">
    <property type="entry name" value="CBS"/>
    <property type="match status" value="2"/>
</dbReference>
<dbReference type="InterPro" id="IPR046342">
    <property type="entry name" value="CBS_dom_sf"/>
</dbReference>
<dbReference type="InterPro" id="IPR036739">
    <property type="entry name" value="SLC41_membr_dom_sf"/>
</dbReference>
<dbReference type="PANTHER" id="PTHR43773:SF1">
    <property type="entry name" value="MAGNESIUM TRANSPORTER MGTE"/>
    <property type="match status" value="1"/>
</dbReference>
<accession>A0A916TVA9</accession>
<evidence type="ECO:0000256" key="3">
    <source>
        <dbReference type="ARBA" id="ARBA00022448"/>
    </source>
</evidence>
<protein>
    <recommendedName>
        <fullName evidence="9">Magnesium transporter MgtE</fullName>
    </recommendedName>
</protein>
<evidence type="ECO:0000256" key="6">
    <source>
        <dbReference type="ARBA" id="ARBA00022989"/>
    </source>
</evidence>
<feature type="compositionally biased region" description="Basic and acidic residues" evidence="10">
    <location>
        <begin position="26"/>
        <end position="38"/>
    </location>
</feature>
<feature type="transmembrane region" description="Helical" evidence="9">
    <location>
        <begin position="391"/>
        <end position="414"/>
    </location>
</feature>
<dbReference type="Pfam" id="PF01769">
    <property type="entry name" value="MgtE"/>
    <property type="match status" value="1"/>
</dbReference>
<comment type="subcellular location">
    <subcellularLocation>
        <location evidence="9">Cell membrane</location>
        <topology evidence="9">Multi-pass membrane protein</topology>
    </subcellularLocation>
    <subcellularLocation>
        <location evidence="1">Membrane</location>
        <topology evidence="1">Multi-pass membrane protein</topology>
    </subcellularLocation>
</comment>
<sequence>MSEPDLDEKLKEDEAAAPESGQDFASPEHESLDEENRLKPEFVRSVKEALDEEDFDRVYELVEPLHPADIADLFELVDEDERPVLARSIRDLMGVEVIAELNDWVRELLVGALPAEVVAGIAEQLDTDDAVAMLEDLDEADQQAVLAEMEPEDRAAIESALSYPEETAGRLMSRDYVAVPESMTVGDLIDYLREHRELPTEFWEVFIVDALHHPVGTCALSWILRCPRNIPLYDVMSRDQTLIPADMDQEEVALRFQKYALISAAVVDPSGRLIGQITVDDIVHIIQEEASEDILRLSGAGDGDINEPILMTVRARLTWLCVNLGTAIIASSVVGLFQDAIARFALLAVLMPIVSGMGGNAGTQTLAVVVRAIATNQLTDTNTVRMILREFRIALTNGAALGLLIGGGTALLFGNPLLGAVIGAAMVINNLVAGLAGILVPVTLERFKVDPAVSSAVFVTTATDVMGFFSFLGLAVLTGLA</sequence>
<dbReference type="CDD" id="cd04606">
    <property type="entry name" value="CBS_pair_Mg_transporter"/>
    <property type="match status" value="1"/>
</dbReference>
<evidence type="ECO:0000256" key="10">
    <source>
        <dbReference type="SAM" id="MobiDB-lite"/>
    </source>
</evidence>
<feature type="transmembrane region" description="Helical" evidence="9">
    <location>
        <begin position="344"/>
        <end position="370"/>
    </location>
</feature>
<dbReference type="SMART" id="SM00116">
    <property type="entry name" value="CBS"/>
    <property type="match status" value="2"/>
</dbReference>
<dbReference type="EMBL" id="BMHK01000029">
    <property type="protein sequence ID" value="GGC11215.1"/>
    <property type="molecule type" value="Genomic_DNA"/>
</dbReference>
<keyword evidence="8" id="KW-0129">CBS domain</keyword>
<dbReference type="SMART" id="SM00924">
    <property type="entry name" value="MgtE_N"/>
    <property type="match status" value="1"/>
</dbReference>
<keyword evidence="13" id="KW-1185">Reference proteome</keyword>
<dbReference type="GO" id="GO:0005886">
    <property type="term" value="C:plasma membrane"/>
    <property type="evidence" value="ECO:0007669"/>
    <property type="project" value="UniProtKB-SubCell"/>
</dbReference>
<dbReference type="SUPFAM" id="SSF161093">
    <property type="entry name" value="MgtE membrane domain-like"/>
    <property type="match status" value="1"/>
</dbReference>
<comment type="function">
    <text evidence="9">Acts as a magnesium transporter.</text>
</comment>
<keyword evidence="9" id="KW-1003">Cell membrane</keyword>
<dbReference type="Gene3D" id="1.10.357.20">
    <property type="entry name" value="SLC41 divalent cation transporters, integral membrane domain"/>
    <property type="match status" value="1"/>
</dbReference>
<evidence type="ECO:0000256" key="4">
    <source>
        <dbReference type="ARBA" id="ARBA00022692"/>
    </source>
</evidence>
<name>A0A916TVA9_9SPHN</name>
<evidence type="ECO:0000256" key="8">
    <source>
        <dbReference type="PROSITE-ProRule" id="PRU00703"/>
    </source>
</evidence>
<reference evidence="12" key="2">
    <citation type="submission" date="2020-09" db="EMBL/GenBank/DDBJ databases">
        <authorList>
            <person name="Sun Q."/>
            <person name="Zhou Y."/>
        </authorList>
    </citation>
    <scope>NUCLEOTIDE SEQUENCE</scope>
    <source>
        <strain evidence="12">CGMCC 1.15095</strain>
    </source>
</reference>
<dbReference type="InterPro" id="IPR006668">
    <property type="entry name" value="Mg_transptr_MgtE_intracell_dom"/>
</dbReference>
<evidence type="ECO:0000256" key="9">
    <source>
        <dbReference type="RuleBase" id="RU362011"/>
    </source>
</evidence>
<evidence type="ECO:0000256" key="1">
    <source>
        <dbReference type="ARBA" id="ARBA00004141"/>
    </source>
</evidence>
<feature type="transmembrane region" description="Helical" evidence="9">
    <location>
        <begin position="317"/>
        <end position="338"/>
    </location>
</feature>
<dbReference type="Proteomes" id="UP000608154">
    <property type="component" value="Unassembled WGS sequence"/>
</dbReference>
<keyword evidence="9" id="KW-0479">Metal-binding</keyword>
<dbReference type="PANTHER" id="PTHR43773">
    <property type="entry name" value="MAGNESIUM TRANSPORTER MGTE"/>
    <property type="match status" value="1"/>
</dbReference>
<gene>
    <name evidence="12" type="ORF">GCM10011494_32440</name>
</gene>
<comment type="similarity">
    <text evidence="2 9">Belongs to the SLC41A transporter family.</text>
</comment>
<dbReference type="Pfam" id="PF03448">
    <property type="entry name" value="MgtE_N"/>
    <property type="match status" value="1"/>
</dbReference>
<dbReference type="InterPro" id="IPR000644">
    <property type="entry name" value="CBS_dom"/>
</dbReference>
<dbReference type="AlphaFoldDB" id="A0A916TVA9"/>
<feature type="domain" description="CBS" evidence="11">
    <location>
        <begin position="236"/>
        <end position="292"/>
    </location>
</feature>
<dbReference type="PROSITE" id="PS51371">
    <property type="entry name" value="CBS"/>
    <property type="match status" value="1"/>
</dbReference>